<dbReference type="PANTHER" id="PTHR20857:SF15">
    <property type="entry name" value="THIAMINE-PHOSPHATE SYNTHASE"/>
    <property type="match status" value="1"/>
</dbReference>
<feature type="domain" description="Thiamine phosphate synthase/TenI" evidence="3">
    <location>
        <begin position="17"/>
        <end position="176"/>
    </location>
</feature>
<evidence type="ECO:0000313" key="4">
    <source>
        <dbReference type="EMBL" id="OOH97318.1"/>
    </source>
</evidence>
<dbReference type="GO" id="GO:0005737">
    <property type="term" value="C:cytoplasm"/>
    <property type="evidence" value="ECO:0007669"/>
    <property type="project" value="TreeGrafter"/>
</dbReference>
<dbReference type="GO" id="GO:0009228">
    <property type="term" value="P:thiamine biosynthetic process"/>
    <property type="evidence" value="ECO:0007669"/>
    <property type="project" value="UniProtKB-KW"/>
</dbReference>
<dbReference type="EMBL" id="MPOG01000004">
    <property type="protein sequence ID" value="OOH97318.1"/>
    <property type="molecule type" value="Genomic_DNA"/>
</dbReference>
<dbReference type="InterPro" id="IPR022998">
    <property type="entry name" value="ThiamineP_synth_TenI"/>
</dbReference>
<proteinExistence type="predicted"/>
<keyword evidence="5" id="KW-1185">Reference proteome</keyword>
<dbReference type="GO" id="GO:0004789">
    <property type="term" value="F:thiamine-phosphate diphosphorylase activity"/>
    <property type="evidence" value="ECO:0007669"/>
    <property type="project" value="TreeGrafter"/>
</dbReference>
<reference evidence="4 5" key="1">
    <citation type="submission" date="2016-11" db="EMBL/GenBank/DDBJ databases">
        <title>Genome sequence and comparative genomic analysis of clinical strain Elizabethkingia meningoseptica 61421 PRCM.</title>
        <authorList>
            <person name="Wang M."/>
            <person name="Hu S."/>
            <person name="Cao L."/>
            <person name="Jiang T."/>
            <person name="Zhou Y."/>
            <person name="Ming D."/>
        </authorList>
    </citation>
    <scope>NUCLEOTIDE SEQUENCE [LARGE SCALE GENOMIC DNA]</scope>
    <source>
        <strain evidence="4 5">61421 PRCM</strain>
    </source>
</reference>
<dbReference type="Gene3D" id="3.20.20.70">
    <property type="entry name" value="Aldolase class I"/>
    <property type="match status" value="1"/>
</dbReference>
<evidence type="ECO:0000256" key="1">
    <source>
        <dbReference type="ARBA" id="ARBA00004948"/>
    </source>
</evidence>
<evidence type="ECO:0000313" key="5">
    <source>
        <dbReference type="Proteomes" id="UP000188947"/>
    </source>
</evidence>
<comment type="caution">
    <text evidence="4">The sequence shown here is derived from an EMBL/GenBank/DDBJ whole genome shotgun (WGS) entry which is preliminary data.</text>
</comment>
<comment type="pathway">
    <text evidence="1">Cofactor biosynthesis; thiamine diphosphate biosynthesis.</text>
</comment>
<dbReference type="PANTHER" id="PTHR20857">
    <property type="entry name" value="THIAMINE-PHOSPHATE PYROPHOSPHORYLASE"/>
    <property type="match status" value="1"/>
</dbReference>
<evidence type="ECO:0000259" key="3">
    <source>
        <dbReference type="Pfam" id="PF02581"/>
    </source>
</evidence>
<dbReference type="OrthoDB" id="194683at2"/>
<organism evidence="4 5">
    <name type="scientific">Elizabethkingia meningoseptica</name>
    <name type="common">Chryseobacterium meningosepticum</name>
    <dbReference type="NCBI Taxonomy" id="238"/>
    <lineage>
        <taxon>Bacteria</taxon>
        <taxon>Pseudomonadati</taxon>
        <taxon>Bacteroidota</taxon>
        <taxon>Flavobacteriia</taxon>
        <taxon>Flavobacteriales</taxon>
        <taxon>Weeksellaceae</taxon>
        <taxon>Elizabethkingia</taxon>
    </lineage>
</organism>
<protein>
    <submittedName>
        <fullName evidence="4">Thiamine phosphate synthase</fullName>
    </submittedName>
</protein>
<keyword evidence="2" id="KW-0784">Thiamine biosynthesis</keyword>
<dbReference type="SUPFAM" id="SSF51391">
    <property type="entry name" value="Thiamin phosphate synthase"/>
    <property type="match status" value="1"/>
</dbReference>
<dbReference type="CDD" id="cd00564">
    <property type="entry name" value="TMP_TenI"/>
    <property type="match status" value="1"/>
</dbReference>
<name>A0A1T3FFX5_ELIME</name>
<dbReference type="eggNOG" id="COG0352">
    <property type="taxonomic scope" value="Bacteria"/>
</dbReference>
<gene>
    <name evidence="4" type="ORF">BMF97_03080</name>
</gene>
<sequence length="200" mass="23163">MIIVLSPERHVTGEALLTNQLFANGLDYFHIRKYRLSDKEISDYISGIDQQYYHKLVLHSHYHLADHFGINRLHFREESRQKKEHIHYQDNHILSTSTHSIEDFNTLGAEWFYSFLSPVFASISKQGYGTDNTILNEMELKDNPYVRLIGLGGVNSNNIDIVLKSKADGVALLGSIWQYQNPVNTLMKCRQALKNYKYAE</sequence>
<dbReference type="STRING" id="238.BBD35_11220"/>
<dbReference type="Pfam" id="PF02581">
    <property type="entry name" value="TMP-TENI"/>
    <property type="match status" value="1"/>
</dbReference>
<dbReference type="InterPro" id="IPR013785">
    <property type="entry name" value="Aldolase_TIM"/>
</dbReference>
<evidence type="ECO:0000256" key="2">
    <source>
        <dbReference type="ARBA" id="ARBA00022977"/>
    </source>
</evidence>
<dbReference type="AlphaFoldDB" id="A0A1T3FFX5"/>
<dbReference type="RefSeq" id="WP_070904417.1">
    <property type="nucleotide sequence ID" value="NZ_CP016378.1"/>
</dbReference>
<accession>A0A1T3FFX5</accession>
<dbReference type="InterPro" id="IPR036206">
    <property type="entry name" value="ThiamineP_synth_sf"/>
</dbReference>
<dbReference type="Proteomes" id="UP000188947">
    <property type="component" value="Unassembled WGS sequence"/>
</dbReference>